<dbReference type="PANTHER" id="PTHR38731:SF1">
    <property type="entry name" value="FECR PROTEIN DOMAIN-CONTAINING PROTEIN"/>
    <property type="match status" value="1"/>
</dbReference>
<feature type="compositionally biased region" description="Acidic residues" evidence="1">
    <location>
        <begin position="227"/>
        <end position="255"/>
    </location>
</feature>
<dbReference type="Pfam" id="PF04773">
    <property type="entry name" value="FecR"/>
    <property type="match status" value="1"/>
</dbReference>
<dbReference type="eggNOG" id="COG4254">
    <property type="taxonomic scope" value="Bacteria"/>
</dbReference>
<keyword evidence="5" id="KW-1185">Reference proteome</keyword>
<evidence type="ECO:0000313" key="4">
    <source>
        <dbReference type="EMBL" id="ABW67655.1"/>
    </source>
</evidence>
<feature type="compositionally biased region" description="Low complexity" evidence="1">
    <location>
        <begin position="256"/>
        <end position="285"/>
    </location>
</feature>
<dbReference type="Gene3D" id="2.60.120.1440">
    <property type="match status" value="1"/>
</dbReference>
<dbReference type="InterPro" id="IPR006860">
    <property type="entry name" value="FecR"/>
</dbReference>
<dbReference type="STRING" id="96561.Dole_1851"/>
<name>A8ZSB8_DESOH</name>
<feature type="signal peptide" evidence="2">
    <location>
        <begin position="1"/>
        <end position="18"/>
    </location>
</feature>
<evidence type="ECO:0000256" key="2">
    <source>
        <dbReference type="SAM" id="SignalP"/>
    </source>
</evidence>
<feature type="chain" id="PRO_5002734834" description="FecR protein domain-containing protein" evidence="2">
    <location>
        <begin position="19"/>
        <end position="312"/>
    </location>
</feature>
<evidence type="ECO:0000256" key="1">
    <source>
        <dbReference type="SAM" id="MobiDB-lite"/>
    </source>
</evidence>
<protein>
    <recommendedName>
        <fullName evidence="3">FecR protein domain-containing protein</fullName>
    </recommendedName>
</protein>
<accession>A8ZSB8</accession>
<evidence type="ECO:0000313" key="5">
    <source>
        <dbReference type="Proteomes" id="UP000008561"/>
    </source>
</evidence>
<dbReference type="AlphaFoldDB" id="A8ZSB8"/>
<proteinExistence type="predicted"/>
<dbReference type="KEGG" id="dol:Dole_1851"/>
<feature type="region of interest" description="Disordered" evidence="1">
    <location>
        <begin position="223"/>
        <end position="312"/>
    </location>
</feature>
<dbReference type="HOGENOM" id="CLU_077357_0_0_7"/>
<dbReference type="PANTHER" id="PTHR38731">
    <property type="entry name" value="LIPL45-RELATED LIPOPROTEIN-RELATED"/>
    <property type="match status" value="1"/>
</dbReference>
<keyword evidence="2" id="KW-0732">Signal</keyword>
<gene>
    <name evidence="4" type="ordered locus">Dole_1851</name>
</gene>
<dbReference type="Proteomes" id="UP000008561">
    <property type="component" value="Chromosome"/>
</dbReference>
<dbReference type="EMBL" id="CP000859">
    <property type="protein sequence ID" value="ABW67655.1"/>
    <property type="molecule type" value="Genomic_DNA"/>
</dbReference>
<feature type="domain" description="FecR protein" evidence="3">
    <location>
        <begin position="73"/>
        <end position="175"/>
    </location>
</feature>
<reference evidence="4 5" key="1">
    <citation type="submission" date="2007-10" db="EMBL/GenBank/DDBJ databases">
        <title>Complete sequence of Desulfococcus oleovorans Hxd3.</title>
        <authorList>
            <consortium name="US DOE Joint Genome Institute"/>
            <person name="Copeland A."/>
            <person name="Lucas S."/>
            <person name="Lapidus A."/>
            <person name="Barry K."/>
            <person name="Glavina del Rio T."/>
            <person name="Dalin E."/>
            <person name="Tice H."/>
            <person name="Pitluck S."/>
            <person name="Kiss H."/>
            <person name="Brettin T."/>
            <person name="Bruce D."/>
            <person name="Detter J.C."/>
            <person name="Han C."/>
            <person name="Schmutz J."/>
            <person name="Larimer F."/>
            <person name="Land M."/>
            <person name="Hauser L."/>
            <person name="Kyrpides N."/>
            <person name="Kim E."/>
            <person name="Wawrik B."/>
            <person name="Richardson P."/>
        </authorList>
    </citation>
    <scope>NUCLEOTIDE SEQUENCE [LARGE SCALE GENOMIC DNA]</scope>
    <source>
        <strain evidence="5">DSM 6200 / JCM 39069 / Hxd3</strain>
    </source>
</reference>
<organism evidence="4 5">
    <name type="scientific">Desulfosudis oleivorans (strain DSM 6200 / JCM 39069 / Hxd3)</name>
    <name type="common">Desulfococcus oleovorans</name>
    <dbReference type="NCBI Taxonomy" id="96561"/>
    <lineage>
        <taxon>Bacteria</taxon>
        <taxon>Pseudomonadati</taxon>
        <taxon>Thermodesulfobacteriota</taxon>
        <taxon>Desulfobacteria</taxon>
        <taxon>Desulfobacterales</taxon>
        <taxon>Desulfosudaceae</taxon>
        <taxon>Desulfosudis</taxon>
    </lineage>
</organism>
<sequence>MLLGVTLLCCMSSATVFAAADIPDNLVIQKHYRQGMGESVGSVETARGQAFIMHTDRKYGYEAKKGLPLYNGDTLFTRSPGAMTIVLKDNSKMALAADTSLVINKSIYDPAGKSRMSFVSMLAGKARFLVTKLSDYRHSRFNVKTGSSVVGVRGSDFIIEQVGDKIIISCLDNTVLEVFNPDFPLDEPVIVESFQQLVAAIGQLPGNPIDVSPEELKKLVKDLGLSGDDDDDDNDGDSGTGDGDEEGDDDDDGEGDPLLNPDLLENPEGEGAWGDDGYPLDDLPGIIEDIEKNVIQDEVTEPLPDMPNHPSL</sequence>
<evidence type="ECO:0000259" key="3">
    <source>
        <dbReference type="Pfam" id="PF04773"/>
    </source>
</evidence>